<dbReference type="GO" id="GO:0008233">
    <property type="term" value="F:peptidase activity"/>
    <property type="evidence" value="ECO:0007669"/>
    <property type="project" value="UniProtKB-KW"/>
</dbReference>
<keyword evidence="11" id="KW-0645">Protease</keyword>
<dbReference type="Gene3D" id="1.10.8.60">
    <property type="match status" value="1"/>
</dbReference>
<evidence type="ECO:0000256" key="2">
    <source>
        <dbReference type="ARBA" id="ARBA00008675"/>
    </source>
</evidence>
<keyword evidence="11" id="KW-0378">Hydrolase</keyword>
<feature type="domain" description="AAA+ ATPase" evidence="9">
    <location>
        <begin position="53"/>
        <end position="199"/>
    </location>
</feature>
<dbReference type="SMART" id="SM01086">
    <property type="entry name" value="ClpB_D2-small"/>
    <property type="match status" value="1"/>
</dbReference>
<dbReference type="GO" id="GO:0034605">
    <property type="term" value="P:cellular response to heat"/>
    <property type="evidence" value="ECO:0007669"/>
    <property type="project" value="TreeGrafter"/>
</dbReference>
<evidence type="ECO:0000256" key="7">
    <source>
        <dbReference type="ARBA" id="ARBA00023186"/>
    </source>
</evidence>
<dbReference type="GO" id="GO:0006508">
    <property type="term" value="P:proteolysis"/>
    <property type="evidence" value="ECO:0007669"/>
    <property type="project" value="UniProtKB-KW"/>
</dbReference>
<dbReference type="FunFam" id="3.40.50.300:FF:000010">
    <property type="entry name" value="Chaperone clpB 1, putative"/>
    <property type="match status" value="1"/>
</dbReference>
<organism evidence="11 12">
    <name type="scientific">Spiroplasma clarkii</name>
    <dbReference type="NCBI Taxonomy" id="2139"/>
    <lineage>
        <taxon>Bacteria</taxon>
        <taxon>Bacillati</taxon>
        <taxon>Mycoplasmatota</taxon>
        <taxon>Mollicutes</taxon>
        <taxon>Entomoplasmatales</taxon>
        <taxon>Spiroplasmataceae</taxon>
        <taxon>Spiroplasma</taxon>
    </lineage>
</organism>
<evidence type="ECO:0000313" key="11">
    <source>
        <dbReference type="EMBL" id="ATX71305.1"/>
    </source>
</evidence>
<evidence type="ECO:0000313" key="12">
    <source>
        <dbReference type="Proteomes" id="UP000231179"/>
    </source>
</evidence>
<feature type="domain" description="AAA+ ATPase" evidence="9">
    <location>
        <begin position="452"/>
        <end position="610"/>
    </location>
</feature>
<dbReference type="GO" id="GO:0005524">
    <property type="term" value="F:ATP binding"/>
    <property type="evidence" value="ECO:0007669"/>
    <property type="project" value="UniProtKB-KW"/>
</dbReference>
<dbReference type="CDD" id="cd00009">
    <property type="entry name" value="AAA"/>
    <property type="match status" value="1"/>
</dbReference>
<keyword evidence="3" id="KW-0677">Repeat</keyword>
<evidence type="ECO:0000259" key="9">
    <source>
        <dbReference type="SMART" id="SM00382"/>
    </source>
</evidence>
<dbReference type="FunFam" id="3.40.50.300:FF:000120">
    <property type="entry name" value="ATP-dependent chaperone ClpB"/>
    <property type="match status" value="1"/>
</dbReference>
<keyword evidence="5" id="KW-0067">ATP-binding</keyword>
<protein>
    <submittedName>
        <fullName evidence="11">ATP-dependent Clp protease, ATPase subunit ClpB</fullName>
    </submittedName>
</protein>
<dbReference type="AlphaFoldDB" id="A0A2K8KHZ5"/>
<dbReference type="GO" id="GO:0016887">
    <property type="term" value="F:ATP hydrolysis activity"/>
    <property type="evidence" value="ECO:0007669"/>
    <property type="project" value="InterPro"/>
</dbReference>
<reference evidence="11 12" key="1">
    <citation type="submission" date="2017-11" db="EMBL/GenBank/DDBJ databases">
        <title>Complete genome sequence of Spiroplasma clarkii CN-5 (DSM 19994).</title>
        <authorList>
            <person name="Tsai Y.-M."/>
            <person name="Chang A."/>
            <person name="Lo W.-S."/>
            <person name="Kuo C.-H."/>
        </authorList>
    </citation>
    <scope>NUCLEOTIDE SEQUENCE [LARGE SCALE GENOMIC DNA]</scope>
    <source>
        <strain evidence="11 12">CN-5</strain>
    </source>
</reference>
<evidence type="ECO:0000256" key="6">
    <source>
        <dbReference type="ARBA" id="ARBA00023054"/>
    </source>
</evidence>
<name>A0A2K8KHZ5_9MOLU</name>
<dbReference type="InterPro" id="IPR019489">
    <property type="entry name" value="Clp_ATPase_C"/>
</dbReference>
<dbReference type="InterPro" id="IPR003593">
    <property type="entry name" value="AAA+_ATPase"/>
</dbReference>
<evidence type="ECO:0000256" key="1">
    <source>
        <dbReference type="ARBA" id="ARBA00004496"/>
    </source>
</evidence>
<keyword evidence="7" id="KW-0143">Chaperone</keyword>
<dbReference type="InterPro" id="IPR003959">
    <property type="entry name" value="ATPase_AAA_core"/>
</dbReference>
<dbReference type="Gene3D" id="3.40.50.300">
    <property type="entry name" value="P-loop containing nucleotide triphosphate hydrolases"/>
    <property type="match status" value="3"/>
</dbReference>
<dbReference type="Pfam" id="PF00004">
    <property type="entry name" value="AAA"/>
    <property type="match status" value="1"/>
</dbReference>
<proteinExistence type="inferred from homology"/>
<dbReference type="PANTHER" id="PTHR11638">
    <property type="entry name" value="ATP-DEPENDENT CLP PROTEASE"/>
    <property type="match status" value="1"/>
</dbReference>
<dbReference type="PANTHER" id="PTHR11638:SF18">
    <property type="entry name" value="HEAT SHOCK PROTEIN 104"/>
    <property type="match status" value="1"/>
</dbReference>
<evidence type="ECO:0000256" key="4">
    <source>
        <dbReference type="ARBA" id="ARBA00022741"/>
    </source>
</evidence>
<evidence type="ECO:0000256" key="8">
    <source>
        <dbReference type="ARBA" id="ARBA00026057"/>
    </source>
</evidence>
<evidence type="ECO:0000256" key="3">
    <source>
        <dbReference type="ARBA" id="ARBA00022737"/>
    </source>
</evidence>
<dbReference type="Pfam" id="PF07724">
    <property type="entry name" value="AAA_2"/>
    <property type="match status" value="1"/>
</dbReference>
<feature type="domain" description="Clp ATPase C-terminal" evidence="10">
    <location>
        <begin position="618"/>
        <end position="708"/>
    </location>
</feature>
<dbReference type="Proteomes" id="UP000231179">
    <property type="component" value="Chromosome"/>
</dbReference>
<dbReference type="InterPro" id="IPR050130">
    <property type="entry name" value="ClpA_ClpB"/>
</dbReference>
<dbReference type="Pfam" id="PF17871">
    <property type="entry name" value="AAA_lid_9"/>
    <property type="match status" value="1"/>
</dbReference>
<dbReference type="SMART" id="SM00382">
    <property type="entry name" value="AAA"/>
    <property type="match status" value="2"/>
</dbReference>
<gene>
    <name evidence="11" type="primary">clpB</name>
    <name evidence="11" type="ORF">SCLAR_v1c10030</name>
</gene>
<dbReference type="PROSITE" id="PS00871">
    <property type="entry name" value="CLPAB_2"/>
    <property type="match status" value="1"/>
</dbReference>
<dbReference type="CDD" id="cd19499">
    <property type="entry name" value="RecA-like_ClpB_Hsp104-like"/>
    <property type="match status" value="1"/>
</dbReference>
<dbReference type="InterPro" id="IPR001270">
    <property type="entry name" value="ClpA/B"/>
</dbReference>
<evidence type="ECO:0000256" key="5">
    <source>
        <dbReference type="ARBA" id="ARBA00022840"/>
    </source>
</evidence>
<keyword evidence="12" id="KW-1185">Reference proteome</keyword>
<dbReference type="PRINTS" id="PR00300">
    <property type="entry name" value="CLPPROTEASEA"/>
</dbReference>
<dbReference type="EMBL" id="CP024870">
    <property type="protein sequence ID" value="ATX71305.1"/>
    <property type="molecule type" value="Genomic_DNA"/>
</dbReference>
<comment type="subunit">
    <text evidence="8">Homohexamer. The oligomerization is ATP-dependent.</text>
</comment>
<evidence type="ECO:0000259" key="10">
    <source>
        <dbReference type="SMART" id="SM01086"/>
    </source>
</evidence>
<dbReference type="RefSeq" id="WP_100254843.1">
    <property type="nucleotide sequence ID" value="NZ_CP024870.1"/>
</dbReference>
<sequence>MEFNQKPDPSNDPDILAKYTRDLTKVAKDGKMDPIIGRDDEIMRVIRILSRKTKNNPVLIGEPGVGKTAIAEGLAQRIVKGDVPSNLKNKKILELDMGSVMAGASYLGEYEGRVKGIVNAIQKEQGEIILFIDELHLIVGAGKTGAGGGMDVSNLLKPALARGGLKAIGATTLNEYREFIEKDAALERRFQKVLISEPTVSETISILRGLKEKYEAYHGVRIHDNALVAAAQLSDRYISDRFLPDKAIDLVDEASATIKTELASVPTELDHINRKVMQLEIERAALSKETDEKSKDRLKLNEAELSKLKVKQSDLNTRWENEKNEHDKVNKLRSSLNQLKIELDSAQSNGKYERAGEIQYSLLPAIEKKLKEEEKKSHNKLMSEEVTEKEITTIIGRWTGIPVENLMESDRERLMGLGTNLKKMVKGQPEAISVVSDAILRSRSGIKDPSKPIGSFLFLGPTGVGKTEVARSLARALFSSEKKMIRFDMSEYMERQSVSKLIGSPPGYVGYEKGGRLTEAVRRQPYAIVLFDEVEKAHPDVFNVLLQILDDGRITDSLGKTIDFKNTIIIMTSNIAAEYLSSTEPELIDESVITETLKKFFRPEFLNRIDNIVKFNPLSKEVVYEIIEKTLEELKTRIFEANEYIINFTEATLEKILNEGYNREYGARPIKRYIEKNIETLIARAIVSEEIEKKRNYVLDVEKDHFIITSAKKLN</sequence>
<dbReference type="SUPFAM" id="SSF52540">
    <property type="entry name" value="P-loop containing nucleoside triphosphate hydrolases"/>
    <property type="match status" value="2"/>
</dbReference>
<comment type="subcellular location">
    <subcellularLocation>
        <location evidence="1">Cytoplasm</location>
    </subcellularLocation>
</comment>
<dbReference type="InterPro" id="IPR028299">
    <property type="entry name" value="ClpA/B_CS2"/>
</dbReference>
<dbReference type="FunFam" id="3.40.50.300:FF:000025">
    <property type="entry name" value="ATP-dependent Clp protease subunit"/>
    <property type="match status" value="1"/>
</dbReference>
<keyword evidence="4" id="KW-0547">Nucleotide-binding</keyword>
<dbReference type="GO" id="GO:0005737">
    <property type="term" value="C:cytoplasm"/>
    <property type="evidence" value="ECO:0007669"/>
    <property type="project" value="UniProtKB-SubCell"/>
</dbReference>
<accession>A0A2K8KHZ5</accession>
<dbReference type="InterPro" id="IPR041546">
    <property type="entry name" value="ClpA/ClpB_AAA_lid"/>
</dbReference>
<comment type="similarity">
    <text evidence="2">Belongs to the ClpA/ClpB family.</text>
</comment>
<dbReference type="Pfam" id="PF10431">
    <property type="entry name" value="ClpB_D2-small"/>
    <property type="match status" value="1"/>
</dbReference>
<keyword evidence="6" id="KW-0175">Coiled coil</keyword>
<dbReference type="InterPro" id="IPR027417">
    <property type="entry name" value="P-loop_NTPase"/>
</dbReference>